<dbReference type="InterPro" id="IPR050595">
    <property type="entry name" value="Bact_response_regulator"/>
</dbReference>
<evidence type="ECO:0000313" key="4">
    <source>
        <dbReference type="EMBL" id="MEC4717676.1"/>
    </source>
</evidence>
<proteinExistence type="predicted"/>
<dbReference type="Proteomes" id="UP001352263">
    <property type="component" value="Unassembled WGS sequence"/>
</dbReference>
<dbReference type="PANTHER" id="PTHR44591:SF3">
    <property type="entry name" value="RESPONSE REGULATORY DOMAIN-CONTAINING PROTEIN"/>
    <property type="match status" value="1"/>
</dbReference>
<dbReference type="RefSeq" id="WP_326504429.1">
    <property type="nucleotide sequence ID" value="NZ_JAWIIV010000001.1"/>
</dbReference>
<protein>
    <submittedName>
        <fullName evidence="4">Response regulator</fullName>
    </submittedName>
</protein>
<name>A0ABU6J230_9BURK</name>
<organism evidence="4 5">
    <name type="scientific">Noviherbaspirillum album</name>
    <dbReference type="NCBI Taxonomy" id="3080276"/>
    <lineage>
        <taxon>Bacteria</taxon>
        <taxon>Pseudomonadati</taxon>
        <taxon>Pseudomonadota</taxon>
        <taxon>Betaproteobacteria</taxon>
        <taxon>Burkholderiales</taxon>
        <taxon>Oxalobacteraceae</taxon>
        <taxon>Noviherbaspirillum</taxon>
    </lineage>
</organism>
<sequence>MILVVDDDPNIAETCSMLLEAHGYAVRVAFCGEEALSQIKVQQPQLLISDCCMPDLSGLELSKRLNAGQNGSPFPILLMSGSLQCRVAPGNSYDAFIKKPFLAEKLLGHVRELLDCKRLPSRESPRGTP</sequence>
<dbReference type="SMART" id="SM00448">
    <property type="entry name" value="REC"/>
    <property type="match status" value="1"/>
</dbReference>
<dbReference type="Pfam" id="PF00072">
    <property type="entry name" value="Response_reg"/>
    <property type="match status" value="1"/>
</dbReference>
<dbReference type="InterPro" id="IPR011006">
    <property type="entry name" value="CheY-like_superfamily"/>
</dbReference>
<dbReference type="InterPro" id="IPR001789">
    <property type="entry name" value="Sig_transdc_resp-reg_receiver"/>
</dbReference>
<keyword evidence="1 2" id="KW-0597">Phosphoprotein</keyword>
<dbReference type="Gene3D" id="3.40.50.2300">
    <property type="match status" value="1"/>
</dbReference>
<comment type="caution">
    <text evidence="4">The sequence shown here is derived from an EMBL/GenBank/DDBJ whole genome shotgun (WGS) entry which is preliminary data.</text>
</comment>
<evidence type="ECO:0000256" key="1">
    <source>
        <dbReference type="ARBA" id="ARBA00022553"/>
    </source>
</evidence>
<accession>A0ABU6J230</accession>
<gene>
    <name evidence="4" type="ORF">RY831_00775</name>
</gene>
<evidence type="ECO:0000256" key="2">
    <source>
        <dbReference type="PROSITE-ProRule" id="PRU00169"/>
    </source>
</evidence>
<feature type="domain" description="Response regulatory" evidence="3">
    <location>
        <begin position="1"/>
        <end position="114"/>
    </location>
</feature>
<dbReference type="PROSITE" id="PS50110">
    <property type="entry name" value="RESPONSE_REGULATORY"/>
    <property type="match status" value="1"/>
</dbReference>
<keyword evidence="5" id="KW-1185">Reference proteome</keyword>
<dbReference type="SUPFAM" id="SSF52172">
    <property type="entry name" value="CheY-like"/>
    <property type="match status" value="1"/>
</dbReference>
<evidence type="ECO:0000259" key="3">
    <source>
        <dbReference type="PROSITE" id="PS50110"/>
    </source>
</evidence>
<evidence type="ECO:0000313" key="5">
    <source>
        <dbReference type="Proteomes" id="UP001352263"/>
    </source>
</evidence>
<dbReference type="EMBL" id="JAWIIV010000001">
    <property type="protein sequence ID" value="MEC4717676.1"/>
    <property type="molecule type" value="Genomic_DNA"/>
</dbReference>
<dbReference type="PANTHER" id="PTHR44591">
    <property type="entry name" value="STRESS RESPONSE REGULATOR PROTEIN 1"/>
    <property type="match status" value="1"/>
</dbReference>
<reference evidence="4 5" key="1">
    <citation type="submission" date="2023-10" db="EMBL/GenBank/DDBJ databases">
        <title>Noviherbaspirillum sp. CPCC 100848 genome assembly.</title>
        <authorList>
            <person name="Li X.Y."/>
            <person name="Fang X.M."/>
        </authorList>
    </citation>
    <scope>NUCLEOTIDE SEQUENCE [LARGE SCALE GENOMIC DNA]</scope>
    <source>
        <strain evidence="4 5">CPCC 100848</strain>
    </source>
</reference>
<feature type="modified residue" description="4-aspartylphosphate" evidence="2">
    <location>
        <position position="50"/>
    </location>
</feature>